<dbReference type="GO" id="GO:0043190">
    <property type="term" value="C:ATP-binding cassette (ABC) transporter complex"/>
    <property type="evidence" value="ECO:0007669"/>
    <property type="project" value="InterPro"/>
</dbReference>
<dbReference type="Gene3D" id="3.10.105.10">
    <property type="entry name" value="Dipeptide-binding Protein, Domain 3"/>
    <property type="match status" value="1"/>
</dbReference>
<dbReference type="AlphaFoldDB" id="A0AAJ6FMQ4"/>
<sequence length="595" mass="67253">MGRRHLFTQTIALLTVLAGTLAVPTITVLAKDVTLKQTHVNHKKELKGGTLKVGYPSNTNFKGIFIQELGTDSETNRLAELGQSGLFRKDKNGKYVKGGLADVSFDRGSKTALITIGPKTRWSDGKPVTARDMAFVYEIIANKDSTSEYYSDALETIMGMKEYHEGKADKISGLQIKDSKHLLIHYKKMTPAMEYVDSGYLYNDAQPYHYLKDVPMSKMAQSDKVRKHPLFFGPYTIKKVVQGEAIEWVPNKYYGGKKPKLDKVVEEVVPVAQIAEAMRSHKNDVILHESRATYAKTSKVDQYVTLGTMAYGLQYMGFRVGDKGANGTSVLDKKLVTNNRSLRLALAYAMNTQQIVKEYGAGLQKWANSMVSPAYGAYHDNKIKPYYQNLKKADQLLDRAGFKRGKDGYRTQPNGKELTLHLLDQASGRGNDEIRANYMQLWKKIGVRVELVNDRPLEFNTYEDLLHSNSHKFDIWFGNWSLGQEPSTAATAAYSPKSSFNHGHFVTKENTKLLKSLNSEKAFNPKYRIEQMHKWQEYMRKEAYVVPLSYSYDLTAVGKNVKGMTVDDSTQLTVWDNVCLRQIARNNLNEFSDAD</sequence>
<evidence type="ECO:0000256" key="3">
    <source>
        <dbReference type="ARBA" id="ARBA00022729"/>
    </source>
</evidence>
<keyword evidence="3" id="KW-0732">Signal</keyword>
<evidence type="ECO:0000256" key="2">
    <source>
        <dbReference type="ARBA" id="ARBA00022448"/>
    </source>
</evidence>
<keyword evidence="2" id="KW-0813">Transport</keyword>
<evidence type="ECO:0000259" key="4">
    <source>
        <dbReference type="Pfam" id="PF00496"/>
    </source>
</evidence>
<dbReference type="InterPro" id="IPR000914">
    <property type="entry name" value="SBP_5_dom"/>
</dbReference>
<dbReference type="Pfam" id="PF00496">
    <property type="entry name" value="SBP_bac_5"/>
    <property type="match status" value="1"/>
</dbReference>
<dbReference type="PANTHER" id="PTHR30290:SF9">
    <property type="entry name" value="OLIGOPEPTIDE-BINDING PROTEIN APPA"/>
    <property type="match status" value="1"/>
</dbReference>
<evidence type="ECO:0000313" key="5">
    <source>
        <dbReference type="EMBL" id="WHQ80113.1"/>
    </source>
</evidence>
<accession>A0AAJ6FMQ4</accession>
<proteinExistence type="inferred from homology"/>
<dbReference type="Proteomes" id="UP001238155">
    <property type="component" value="Chromosome"/>
</dbReference>
<dbReference type="GO" id="GO:0042597">
    <property type="term" value="C:periplasmic space"/>
    <property type="evidence" value="ECO:0007669"/>
    <property type="project" value="UniProtKB-ARBA"/>
</dbReference>
<name>A0AAJ6FMQ4_9LACO</name>
<dbReference type="GO" id="GO:0015833">
    <property type="term" value="P:peptide transport"/>
    <property type="evidence" value="ECO:0007669"/>
    <property type="project" value="TreeGrafter"/>
</dbReference>
<dbReference type="EMBL" id="CP123751">
    <property type="protein sequence ID" value="WHQ80113.1"/>
    <property type="molecule type" value="Genomic_DNA"/>
</dbReference>
<gene>
    <name evidence="5" type="ORF">QFF56_09345</name>
</gene>
<dbReference type="Gene3D" id="3.40.190.10">
    <property type="entry name" value="Periplasmic binding protein-like II"/>
    <property type="match status" value="1"/>
</dbReference>
<feature type="domain" description="Solute-binding protein family 5" evidence="4">
    <location>
        <begin position="107"/>
        <end position="489"/>
    </location>
</feature>
<dbReference type="RefSeq" id="WP_283534677.1">
    <property type="nucleotide sequence ID" value="NZ_CP123751.1"/>
</dbReference>
<reference evidence="5" key="1">
    <citation type="submission" date="2023-04" db="EMBL/GenBank/DDBJ databases">
        <title>Four porcine-derived lactic acid bacteria strains analyses and their evaluation as potential probiotics based on genomics.</title>
        <authorList>
            <person name="Niu D."/>
        </authorList>
    </citation>
    <scope>NUCLEOTIDE SEQUENCE</scope>
    <source>
        <strain evidence="5">ZSB1</strain>
    </source>
</reference>
<evidence type="ECO:0000256" key="1">
    <source>
        <dbReference type="ARBA" id="ARBA00005695"/>
    </source>
</evidence>
<dbReference type="InterPro" id="IPR039424">
    <property type="entry name" value="SBP_5"/>
</dbReference>
<dbReference type="PANTHER" id="PTHR30290">
    <property type="entry name" value="PERIPLASMIC BINDING COMPONENT OF ABC TRANSPORTER"/>
    <property type="match status" value="1"/>
</dbReference>
<organism evidence="5 6">
    <name type="scientific">Ligilactobacillus animalis</name>
    <dbReference type="NCBI Taxonomy" id="1605"/>
    <lineage>
        <taxon>Bacteria</taxon>
        <taxon>Bacillati</taxon>
        <taxon>Bacillota</taxon>
        <taxon>Bacilli</taxon>
        <taxon>Lactobacillales</taxon>
        <taxon>Lactobacillaceae</taxon>
        <taxon>Ligilactobacillus</taxon>
    </lineage>
</organism>
<dbReference type="GO" id="GO:1904680">
    <property type="term" value="F:peptide transmembrane transporter activity"/>
    <property type="evidence" value="ECO:0007669"/>
    <property type="project" value="TreeGrafter"/>
</dbReference>
<dbReference type="InterPro" id="IPR030678">
    <property type="entry name" value="Peptide/Ni-bd"/>
</dbReference>
<dbReference type="SUPFAM" id="SSF53850">
    <property type="entry name" value="Periplasmic binding protein-like II"/>
    <property type="match status" value="1"/>
</dbReference>
<comment type="similarity">
    <text evidence="1">Belongs to the bacterial solute-binding protein 5 family.</text>
</comment>
<dbReference type="PIRSF" id="PIRSF002741">
    <property type="entry name" value="MppA"/>
    <property type="match status" value="1"/>
</dbReference>
<evidence type="ECO:0000313" key="6">
    <source>
        <dbReference type="Proteomes" id="UP001238155"/>
    </source>
</evidence>
<protein>
    <submittedName>
        <fullName evidence="5">ABC transporter substrate-binding protein</fullName>
    </submittedName>
</protein>